<dbReference type="AlphaFoldDB" id="A0A806KEC1"/>
<organism evidence="1">
    <name type="scientific">uncultured bacterium contig00030</name>
    <dbReference type="NCBI Taxonomy" id="1181519"/>
    <lineage>
        <taxon>Bacteria</taxon>
        <taxon>environmental samples</taxon>
    </lineage>
</organism>
<name>A0A806KEC1_9BACT</name>
<dbReference type="PROSITE" id="PS51257">
    <property type="entry name" value="PROKAR_LIPOPROTEIN"/>
    <property type="match status" value="1"/>
</dbReference>
<proteinExistence type="predicted"/>
<protein>
    <recommendedName>
        <fullName evidence="2">Lipoprotein</fullName>
    </recommendedName>
</protein>
<evidence type="ECO:0000313" key="1">
    <source>
        <dbReference type="EMBL" id="AGS52987.1"/>
    </source>
</evidence>
<dbReference type="SUPFAM" id="SSF63825">
    <property type="entry name" value="YWTD domain"/>
    <property type="match status" value="1"/>
</dbReference>
<accession>A0A806KEC1</accession>
<evidence type="ECO:0008006" key="2">
    <source>
        <dbReference type="Google" id="ProtNLM"/>
    </source>
</evidence>
<dbReference type="EMBL" id="JQ844218">
    <property type="protein sequence ID" value="AGS52987.1"/>
    <property type="molecule type" value="Genomic_DNA"/>
</dbReference>
<sequence length="428" mass="47621">MIKKIIFIFAAVIILGSCNEEIFAPIFYTISHEGKPNKPYIQGTPTNFAVLNDSSGVPNAMYVANGNSLYRYTGSKKGDPGYKWNKVNSLPSGIVKISQIASTGNYVYMLCYPDMHMEEKAQIWRFNGSGWDNITINYETVHYIYAAGGILFVGASAYSRDSGSQFFYDITYTVLYVKNGETTAAEFQLIDKIEEDKTIIPKTATGEISGAAFNGLNYYVCTRGSGIFETADPSAPAVIVAGSEDIIFNGMLYDSDSNTIFITRRGGRVNSKDTVGDLFTINSAGEFQNAGTSVANLTTGALAVWTHPEDIELPVEERRRLLLAGRQDSLSYSVDYSFTNGYLELELNEKGIKGGEFNIPGRGSLSTIIGNYEYYDSMIRDRPLNFIFQTPYAIDNDMTLFASTQLDGLWSYRQRSEPKEWQWNAEEN</sequence>
<reference evidence="1" key="1">
    <citation type="submission" date="2012-03" db="EMBL/GenBank/DDBJ databases">
        <title>Functional metagenomics reveals considerable lignocellulase gene clusters in the gut microbiome of a wood-feeding higher termite.</title>
        <authorList>
            <person name="Liu N."/>
        </authorList>
    </citation>
    <scope>NUCLEOTIDE SEQUENCE</scope>
</reference>